<dbReference type="PANTHER" id="PTHR31591">
    <property type="entry name" value="UPF0613 PROTEIN PB24D3.06C"/>
    <property type="match status" value="1"/>
</dbReference>
<evidence type="ECO:0000313" key="1">
    <source>
        <dbReference type="EMBL" id="PIT93115.1"/>
    </source>
</evidence>
<protein>
    <submittedName>
        <fullName evidence="1">Uncharacterized protein</fullName>
    </submittedName>
</protein>
<organism evidence="1 2">
    <name type="scientific">Candidatus Harrisonbacteria bacterium CG10_big_fil_rev_8_21_14_0_10_38_8</name>
    <dbReference type="NCBI Taxonomy" id="1974582"/>
    <lineage>
        <taxon>Bacteria</taxon>
        <taxon>Candidatus Harrisoniibacteriota</taxon>
    </lineage>
</organism>
<dbReference type="Proteomes" id="UP000229112">
    <property type="component" value="Unassembled WGS sequence"/>
</dbReference>
<dbReference type="SUPFAM" id="SSF53474">
    <property type="entry name" value="alpha/beta-Hydrolases"/>
    <property type="match status" value="1"/>
</dbReference>
<proteinExistence type="predicted"/>
<gene>
    <name evidence="1" type="ORF">COU06_01800</name>
</gene>
<reference evidence="2" key="1">
    <citation type="submission" date="2017-09" db="EMBL/GenBank/DDBJ databases">
        <title>Depth-based differentiation of microbial function through sediment-hosted aquifers and enrichment of novel symbionts in the deep terrestrial subsurface.</title>
        <authorList>
            <person name="Probst A.J."/>
            <person name="Ladd B."/>
            <person name="Jarett J.K."/>
            <person name="Geller-Mcgrath D.E."/>
            <person name="Sieber C.M.K."/>
            <person name="Emerson J.B."/>
            <person name="Anantharaman K."/>
            <person name="Thomas B.C."/>
            <person name="Malmstrom R."/>
            <person name="Stieglmeier M."/>
            <person name="Klingl A."/>
            <person name="Woyke T."/>
            <person name="Ryan C.M."/>
            <person name="Banfield J.F."/>
        </authorList>
    </citation>
    <scope>NUCLEOTIDE SEQUENCE [LARGE SCALE GENOMIC DNA]</scope>
</reference>
<dbReference type="PANTHER" id="PTHR31591:SF1">
    <property type="entry name" value="UPF0613 PROTEIN PB24D3.06C"/>
    <property type="match status" value="1"/>
</dbReference>
<dbReference type="Gene3D" id="3.40.50.1820">
    <property type="entry name" value="alpha/beta hydrolase"/>
    <property type="match status" value="1"/>
</dbReference>
<dbReference type="EMBL" id="PFAY01000012">
    <property type="protein sequence ID" value="PIT93115.1"/>
    <property type="molecule type" value="Genomic_DNA"/>
</dbReference>
<evidence type="ECO:0000313" key="2">
    <source>
        <dbReference type="Proteomes" id="UP000229112"/>
    </source>
</evidence>
<sequence>MSLNLEQTETKDGLTLNGVVSYPKRNKGEVLIFVHGLMGKFYSGKERLEELARALNKEGIALASFNNRGHDIVASYKKFDKKYVLLGGGFEKFTDCVKDIESYINFFSKKGYKKIYFLGHSTGANKLVYTFSDKKRYPRVKGVVLLSGLSDAVADGKEESEEKLRRIKSAKLPKDALLYPKYWVVPATTQRVLSLLTPMGVEDVFQSHQKNARFRLIKKLNLPTLVMIGDMDKYLDIPAKEYTEMLTKHLKKGEARIIKGADHAYTGREKQMARAITSWIKTL</sequence>
<dbReference type="InterPro" id="IPR013744">
    <property type="entry name" value="SidJ"/>
</dbReference>
<accession>A0A2M6WJZ4</accession>
<dbReference type="InterPro" id="IPR029058">
    <property type="entry name" value="AB_hydrolase_fold"/>
</dbReference>
<name>A0A2M6WJZ4_9BACT</name>
<comment type="caution">
    <text evidence="1">The sequence shown here is derived from an EMBL/GenBank/DDBJ whole genome shotgun (WGS) entry which is preliminary data.</text>
</comment>
<dbReference type="Pfam" id="PF08538">
    <property type="entry name" value="DUF1749"/>
    <property type="match status" value="1"/>
</dbReference>
<dbReference type="AlphaFoldDB" id="A0A2M6WJZ4"/>